<dbReference type="Proteomes" id="UP000274756">
    <property type="component" value="Unassembled WGS sequence"/>
</dbReference>
<evidence type="ECO:0000313" key="5">
    <source>
        <dbReference type="WBParaSite" id="DME_0000659501-mRNA-1"/>
    </source>
</evidence>
<dbReference type="Proteomes" id="UP000038040">
    <property type="component" value="Unplaced"/>
</dbReference>
<name>A0A0N4UGH4_DRAME</name>
<evidence type="ECO:0000313" key="4">
    <source>
        <dbReference type="Proteomes" id="UP000274756"/>
    </source>
</evidence>
<dbReference type="InterPro" id="IPR040090">
    <property type="entry name" value="TXNDC16"/>
</dbReference>
<evidence type="ECO:0000313" key="2">
    <source>
        <dbReference type="EMBL" id="VDN51351.1"/>
    </source>
</evidence>
<proteinExistence type="predicted"/>
<feature type="transmembrane region" description="Helical" evidence="1">
    <location>
        <begin position="144"/>
        <end position="167"/>
    </location>
</feature>
<protein>
    <submittedName>
        <fullName evidence="5">Glycosyltransferase family 92 protein</fullName>
    </submittedName>
</protein>
<keyword evidence="1" id="KW-0472">Membrane</keyword>
<keyword evidence="4" id="KW-1185">Reference proteome</keyword>
<dbReference type="OrthoDB" id="5856593at2759"/>
<dbReference type="PANTHER" id="PTHR22699">
    <property type="entry name" value="THIOREDOXIN DOMAIN-CONTAINING PROTEIN 16"/>
    <property type="match status" value="1"/>
</dbReference>
<dbReference type="SUPFAM" id="SSF52833">
    <property type="entry name" value="Thioredoxin-like"/>
    <property type="match status" value="1"/>
</dbReference>
<keyword evidence="1" id="KW-0812">Transmembrane</keyword>
<evidence type="ECO:0000313" key="3">
    <source>
        <dbReference type="Proteomes" id="UP000038040"/>
    </source>
</evidence>
<dbReference type="PANTHER" id="PTHR22699:SF1">
    <property type="entry name" value="THIOREDOXIN DOMAIN-CONTAINING PROTEIN 16"/>
    <property type="match status" value="1"/>
</dbReference>
<reference evidence="5" key="1">
    <citation type="submission" date="2016-04" db="UniProtKB">
        <authorList>
            <consortium name="WormBaseParasite"/>
        </authorList>
    </citation>
    <scope>IDENTIFICATION</scope>
</reference>
<keyword evidence="1" id="KW-1133">Transmembrane helix</keyword>
<gene>
    <name evidence="2" type="ORF">DME_LOCUS1324</name>
</gene>
<sequence length="293" mass="34566">MSRSHRHGHRHSYFILHSPFELNFVEPSILEYRSFARPEFNPDSLKKTMESDELIFILFWTNVDVISQHVFYLWSKASTILQKLNFNETTIFGGISCHTYSVECSEYSLSINDHRTIFAYKNGERYAHTKGIRDTQYFIEWVKIILNLHMVFSLLVSGCFYFFVNILGKYLGNLRGFDEIRPAITIGIFENENSDDFKTFHNLAEIYRGRYHFAYFIKTGKPSTMYTIRPYEKKNFSGYHCEICFAYRSMQANDIHPLRFLQLGQINSIFGHQNIELRPEPQLLNAHFHVSSL</sequence>
<evidence type="ECO:0000256" key="1">
    <source>
        <dbReference type="SAM" id="Phobius"/>
    </source>
</evidence>
<accession>A0A0N4UGH4</accession>
<dbReference type="AlphaFoldDB" id="A0A0N4UGH4"/>
<organism evidence="3 5">
    <name type="scientific">Dracunculus medinensis</name>
    <name type="common">Guinea worm</name>
    <dbReference type="NCBI Taxonomy" id="318479"/>
    <lineage>
        <taxon>Eukaryota</taxon>
        <taxon>Metazoa</taxon>
        <taxon>Ecdysozoa</taxon>
        <taxon>Nematoda</taxon>
        <taxon>Chromadorea</taxon>
        <taxon>Rhabditida</taxon>
        <taxon>Spirurina</taxon>
        <taxon>Dracunculoidea</taxon>
        <taxon>Dracunculidae</taxon>
        <taxon>Dracunculus</taxon>
    </lineage>
</organism>
<dbReference type="InterPro" id="IPR036249">
    <property type="entry name" value="Thioredoxin-like_sf"/>
</dbReference>
<reference evidence="2 4" key="2">
    <citation type="submission" date="2018-11" db="EMBL/GenBank/DDBJ databases">
        <authorList>
            <consortium name="Pathogen Informatics"/>
        </authorList>
    </citation>
    <scope>NUCLEOTIDE SEQUENCE [LARGE SCALE GENOMIC DNA]</scope>
</reference>
<dbReference type="WBParaSite" id="DME_0000659501-mRNA-1">
    <property type="protein sequence ID" value="DME_0000659501-mRNA-1"/>
    <property type="gene ID" value="DME_0000659501"/>
</dbReference>
<dbReference type="EMBL" id="UYYG01000018">
    <property type="protein sequence ID" value="VDN51351.1"/>
    <property type="molecule type" value="Genomic_DNA"/>
</dbReference>